<evidence type="ECO:0000256" key="7">
    <source>
        <dbReference type="ARBA" id="ARBA00022840"/>
    </source>
</evidence>
<keyword evidence="5" id="KW-0347">Helicase</keyword>
<dbReference type="Gene3D" id="3.90.320.10">
    <property type="match status" value="1"/>
</dbReference>
<dbReference type="InterPro" id="IPR014017">
    <property type="entry name" value="DNA_helicase_UvrD-like_C"/>
</dbReference>
<evidence type="ECO:0000256" key="3">
    <source>
        <dbReference type="ARBA" id="ARBA00022763"/>
    </source>
</evidence>
<dbReference type="SUPFAM" id="SSF52540">
    <property type="entry name" value="P-loop containing nucleoside triphosphate hydrolases"/>
    <property type="match status" value="2"/>
</dbReference>
<evidence type="ECO:0000256" key="1">
    <source>
        <dbReference type="ARBA" id="ARBA00022722"/>
    </source>
</evidence>
<evidence type="ECO:0000256" key="2">
    <source>
        <dbReference type="ARBA" id="ARBA00022741"/>
    </source>
</evidence>
<keyword evidence="7" id="KW-0067">ATP-binding</keyword>
<dbReference type="GO" id="GO:0006281">
    <property type="term" value="P:DNA repair"/>
    <property type="evidence" value="ECO:0007669"/>
    <property type="project" value="UniProtKB-KW"/>
</dbReference>
<evidence type="ECO:0000256" key="5">
    <source>
        <dbReference type="ARBA" id="ARBA00022806"/>
    </source>
</evidence>
<evidence type="ECO:0000313" key="11">
    <source>
        <dbReference type="EMBL" id="HIT95095.1"/>
    </source>
</evidence>
<evidence type="ECO:0000256" key="6">
    <source>
        <dbReference type="ARBA" id="ARBA00022839"/>
    </source>
</evidence>
<evidence type="ECO:0000259" key="10">
    <source>
        <dbReference type="PROSITE" id="PS51217"/>
    </source>
</evidence>
<dbReference type="GO" id="GO:0004386">
    <property type="term" value="F:helicase activity"/>
    <property type="evidence" value="ECO:0007669"/>
    <property type="project" value="UniProtKB-KW"/>
</dbReference>
<keyword evidence="4" id="KW-0378">Hydrolase</keyword>
<dbReference type="InterPro" id="IPR027417">
    <property type="entry name" value="P-loop_NTPase"/>
</dbReference>
<evidence type="ECO:0000256" key="8">
    <source>
        <dbReference type="ARBA" id="ARBA00023125"/>
    </source>
</evidence>
<evidence type="ECO:0000256" key="9">
    <source>
        <dbReference type="ARBA" id="ARBA00023204"/>
    </source>
</evidence>
<proteinExistence type="predicted"/>
<keyword evidence="9" id="KW-0234">DNA repair</keyword>
<dbReference type="Gene3D" id="3.40.50.300">
    <property type="entry name" value="P-loop containing nucleotide triphosphate hydrolases"/>
    <property type="match status" value="4"/>
</dbReference>
<dbReference type="Proteomes" id="UP000824160">
    <property type="component" value="Unassembled WGS sequence"/>
</dbReference>
<dbReference type="EMBL" id="DVLW01000217">
    <property type="protein sequence ID" value="HIT95095.1"/>
    <property type="molecule type" value="Genomic_DNA"/>
</dbReference>
<reference evidence="11" key="2">
    <citation type="journal article" date="2021" name="PeerJ">
        <title>Extensive microbial diversity within the chicken gut microbiome revealed by metagenomics and culture.</title>
        <authorList>
            <person name="Gilroy R."/>
            <person name="Ravi A."/>
            <person name="Getino M."/>
            <person name="Pursley I."/>
            <person name="Horton D.L."/>
            <person name="Alikhan N.F."/>
            <person name="Baker D."/>
            <person name="Gharbi K."/>
            <person name="Hall N."/>
            <person name="Watson M."/>
            <person name="Adriaenssens E.M."/>
            <person name="Foster-Nyarko E."/>
            <person name="Jarju S."/>
            <person name="Secka A."/>
            <person name="Antonio M."/>
            <person name="Oren A."/>
            <person name="Chaudhuri R.R."/>
            <person name="La Ragione R."/>
            <person name="Hildebrand F."/>
            <person name="Pallen M.J."/>
        </authorList>
    </citation>
    <scope>NUCLEOTIDE SEQUENCE</scope>
    <source>
        <strain evidence="11">ChiBcec7-5410</strain>
    </source>
</reference>
<reference evidence="11" key="1">
    <citation type="submission" date="2020-10" db="EMBL/GenBank/DDBJ databases">
        <authorList>
            <person name="Gilroy R."/>
        </authorList>
    </citation>
    <scope>NUCLEOTIDE SEQUENCE</scope>
    <source>
        <strain evidence="11">ChiBcec7-5410</strain>
    </source>
</reference>
<dbReference type="PANTHER" id="PTHR30591">
    <property type="entry name" value="RECBCD ENZYME SUBUNIT RECC"/>
    <property type="match status" value="1"/>
</dbReference>
<feature type="domain" description="UvrD-like helicase C-terminal" evidence="10">
    <location>
        <begin position="273"/>
        <end position="576"/>
    </location>
</feature>
<evidence type="ECO:0000256" key="4">
    <source>
        <dbReference type="ARBA" id="ARBA00022801"/>
    </source>
</evidence>
<dbReference type="GO" id="GO:0003677">
    <property type="term" value="F:DNA binding"/>
    <property type="evidence" value="ECO:0007669"/>
    <property type="project" value="UniProtKB-KW"/>
</dbReference>
<keyword evidence="1" id="KW-0540">Nuclease</keyword>
<evidence type="ECO:0000313" key="12">
    <source>
        <dbReference type="Proteomes" id="UP000824160"/>
    </source>
</evidence>
<dbReference type="GO" id="GO:0005524">
    <property type="term" value="F:ATP binding"/>
    <property type="evidence" value="ECO:0007669"/>
    <property type="project" value="UniProtKB-KW"/>
</dbReference>
<dbReference type="GO" id="GO:0006310">
    <property type="term" value="P:DNA recombination"/>
    <property type="evidence" value="ECO:0007669"/>
    <property type="project" value="TreeGrafter"/>
</dbReference>
<dbReference type="InterPro" id="IPR049035">
    <property type="entry name" value="ADDB_N"/>
</dbReference>
<name>A0A9D1KSF5_9FIRM</name>
<dbReference type="Pfam" id="PF12705">
    <property type="entry name" value="PDDEXK_1"/>
    <property type="match status" value="1"/>
</dbReference>
<dbReference type="InterPro" id="IPR038726">
    <property type="entry name" value="PDDEXK_AddAB-type"/>
</dbReference>
<sequence length="1113" mass="123012">MLKFITGAAGTGKSTRLREEVTALAQSGKPVICLVPEQYSFETERILYPTGAEVYSMERLADAVFRACGGLAGEYAGEVFQLLLMRQLLADLKGTLTAFDKTAARPDFASEMLRTLKELKRAGLKPSDLTEAAHNLHLSVKGTQDAQNSAAPSGLLEMKLTDLSLILEGYNAALSRSYLDPTERLSRTAVKIREHGFFSGYSVFVDEYKSFTAVQMEILSLAIAQAGDVTVSLCIDPERSGSGIFEGLLSTRRALKSAAAKAGMPVSEEHLTEPKRYKSPSIAHFGEGLFAPAPSQFTANPREIRCFKLDNEFDEASFAAAEIRRLVREEGYRYEDIAVLSRDMQSRAPTLEAAFDRYQVPLFIDGGRTVEAMPLTRFVRRLLMLMLRPLDREEGLMLLKCGILDAPGESDPSGDESRSEAERTVNEDISAFEQYTYVWDLTGFSLRKPFERNPSGFSEREMTDRDREKLAGAERMRKLLVGVYDDFKAAYEKEGIARGIYRLLVDYGADKRLQAECDRLLEEGLELDAENLRLSWDSLMGFLDAAETLRKVRSENGEEIGLSGFLELFSAVSAATPLVTRPQTLDSVLAGDPAMVRVGEKKCLLILGCNEGIFPRQPESEGTLTAADREKLVLAGLPVQGRMEEKLCDERFAAYKAVTTPSEQLILTYAAADVGGGELSPSEIILSLQAVFPEISITLGGNIDPYFYCDSPSTAFLQAARLPDGTKRRTLEKLLNEREGWSERLHRLGQKASKEELQLHSAELSRELFAPLSKTESGNPLMTLSPSQIEQYYSCPFAYFCRYGLGVRSPAKAELNPLARGSIIHFLLQGALSREDFGELDEEGIRKLTLSLLAEYLDKALGGEEEKSGKFLYYFYRLNETVTALLTALQQELNQTEFTVCGLEEAIAAGGKIHPLTVETDGLTMQVTGKVDRIDRAVLDGEEYIRVIDYKTGNRKFKLEDAERGLNLQMLLYLFAAEKEGAFAGSTPAGILYMPAGAKSPEFGRDEGSSEKIRQLYRMNGLVLDESRVLRAMERDGTGSFIVPPGRNNTGRISREELESLRIKAEDLVREMGAGLMEGKIAPKPQGYGSTLPCTWCEYKVACGSPVSGLPHA</sequence>
<gene>
    <name evidence="11" type="ORF">IAC43_07900</name>
</gene>
<dbReference type="AlphaFoldDB" id="A0A9D1KSF5"/>
<dbReference type="InterPro" id="IPR011604">
    <property type="entry name" value="PDDEXK-like_dom_sf"/>
</dbReference>
<protein>
    <submittedName>
        <fullName evidence="11">PD-(D/E)XK nuclease family protein</fullName>
    </submittedName>
</protein>
<organism evidence="11 12">
    <name type="scientific">Candidatus Faecivivens stercoripullorum</name>
    <dbReference type="NCBI Taxonomy" id="2840805"/>
    <lineage>
        <taxon>Bacteria</taxon>
        <taxon>Bacillati</taxon>
        <taxon>Bacillota</taxon>
        <taxon>Clostridia</taxon>
        <taxon>Eubacteriales</taxon>
        <taxon>Oscillospiraceae</taxon>
        <taxon>Oscillospiraceae incertae sedis</taxon>
        <taxon>Candidatus Faecivivens</taxon>
    </lineage>
</organism>
<accession>A0A9D1KSF5</accession>
<dbReference type="GO" id="GO:0004527">
    <property type="term" value="F:exonuclease activity"/>
    <property type="evidence" value="ECO:0007669"/>
    <property type="project" value="UniProtKB-KW"/>
</dbReference>
<keyword evidence="8" id="KW-0238">DNA-binding</keyword>
<dbReference type="PROSITE" id="PS51217">
    <property type="entry name" value="UVRD_HELICASE_CTER"/>
    <property type="match status" value="1"/>
</dbReference>
<keyword evidence="3" id="KW-0227">DNA damage</keyword>
<dbReference type="Pfam" id="PF21445">
    <property type="entry name" value="ADDB_N"/>
    <property type="match status" value="1"/>
</dbReference>
<comment type="caution">
    <text evidence="11">The sequence shown here is derived from an EMBL/GenBank/DDBJ whole genome shotgun (WGS) entry which is preliminary data.</text>
</comment>
<keyword evidence="6" id="KW-0269">Exonuclease</keyword>
<keyword evidence="2" id="KW-0547">Nucleotide-binding</keyword>
<dbReference type="PANTHER" id="PTHR30591:SF1">
    <property type="entry name" value="RECBCD ENZYME SUBUNIT RECC"/>
    <property type="match status" value="1"/>
</dbReference>